<name>B8EMV0_METSB</name>
<evidence type="ECO:0000256" key="1">
    <source>
        <dbReference type="SAM" id="MobiDB-lite"/>
    </source>
</evidence>
<evidence type="ECO:0000313" key="4">
    <source>
        <dbReference type="Proteomes" id="UP000002257"/>
    </source>
</evidence>
<gene>
    <name evidence="3" type="ordered locus">Msil_3898</name>
</gene>
<feature type="domain" description="Condensation" evidence="2">
    <location>
        <begin position="24"/>
        <end position="148"/>
    </location>
</feature>
<proteinExistence type="predicted"/>
<keyword evidence="4" id="KW-1185">Reference proteome</keyword>
<dbReference type="EMBL" id="CP001280">
    <property type="protein sequence ID" value="ACK52779.1"/>
    <property type="molecule type" value="Genomic_DNA"/>
</dbReference>
<feature type="region of interest" description="Disordered" evidence="1">
    <location>
        <begin position="180"/>
        <end position="204"/>
    </location>
</feature>
<dbReference type="InterPro" id="IPR023213">
    <property type="entry name" value="CAT-like_dom_sf"/>
</dbReference>
<dbReference type="Gene3D" id="3.30.559.10">
    <property type="entry name" value="Chloramphenicol acetyltransferase-like domain"/>
    <property type="match status" value="1"/>
</dbReference>
<evidence type="ECO:0000259" key="2">
    <source>
        <dbReference type="Pfam" id="PF00668"/>
    </source>
</evidence>
<dbReference type="Gene3D" id="3.30.559.30">
    <property type="entry name" value="Nonribosomal peptide synthetase, condensation domain"/>
    <property type="match status" value="1"/>
</dbReference>
<dbReference type="SUPFAM" id="SSF52777">
    <property type="entry name" value="CoA-dependent acyltransferases"/>
    <property type="match status" value="1"/>
</dbReference>
<dbReference type="eggNOG" id="COG1020">
    <property type="taxonomic scope" value="Bacteria"/>
</dbReference>
<dbReference type="PANTHER" id="PTHR28037:SF1">
    <property type="entry name" value="ALCOHOL O-ACETYLTRANSFERASE 1-RELATED"/>
    <property type="match status" value="1"/>
</dbReference>
<dbReference type="AlphaFoldDB" id="B8EMV0"/>
<accession>B8EMV0</accession>
<dbReference type="PANTHER" id="PTHR28037">
    <property type="entry name" value="ALCOHOL O-ACETYLTRANSFERASE 1-RELATED"/>
    <property type="match status" value="1"/>
</dbReference>
<dbReference type="KEGG" id="msl:Msil_3898"/>
<organism evidence="3 4">
    <name type="scientific">Methylocella silvestris (strain DSM 15510 / CIP 108128 / LMG 27833 / NCIMB 13906 / BL2)</name>
    <dbReference type="NCBI Taxonomy" id="395965"/>
    <lineage>
        <taxon>Bacteria</taxon>
        <taxon>Pseudomonadati</taxon>
        <taxon>Pseudomonadota</taxon>
        <taxon>Alphaproteobacteria</taxon>
        <taxon>Hyphomicrobiales</taxon>
        <taxon>Beijerinckiaceae</taxon>
        <taxon>Methylocella</taxon>
    </lineage>
</organism>
<dbReference type="InterPro" id="IPR052058">
    <property type="entry name" value="Alcohol_O-acetyltransferase"/>
</dbReference>
<dbReference type="GO" id="GO:0003824">
    <property type="term" value="F:catalytic activity"/>
    <property type="evidence" value="ECO:0007669"/>
    <property type="project" value="InterPro"/>
</dbReference>
<evidence type="ECO:0000313" key="3">
    <source>
        <dbReference type="EMBL" id="ACK52779.1"/>
    </source>
</evidence>
<reference evidence="3 4" key="1">
    <citation type="journal article" date="2010" name="J. Bacteriol.">
        <title>Complete genome sequence of the aerobic facultative methanotroph Methylocella silvestris BL2.</title>
        <authorList>
            <person name="Chen Y."/>
            <person name="Crombie A."/>
            <person name="Rahman M.T."/>
            <person name="Dedysh S.N."/>
            <person name="Liesack W."/>
            <person name="Stott M.B."/>
            <person name="Alam M."/>
            <person name="Theisen A.R."/>
            <person name="Murrell J.C."/>
            <person name="Dunfield P.F."/>
        </authorList>
    </citation>
    <scope>NUCLEOTIDE SEQUENCE [LARGE SCALE GENOMIC DNA]</scope>
    <source>
        <strain evidence="4">DSM 15510 / CIP 108128 / LMG 27833 / NCIMB 13906 / BL2</strain>
    </source>
</reference>
<dbReference type="Pfam" id="PF00668">
    <property type="entry name" value="Condensation"/>
    <property type="match status" value="1"/>
</dbReference>
<dbReference type="STRING" id="395965.Msil_3898"/>
<dbReference type="Proteomes" id="UP000002257">
    <property type="component" value="Chromosome"/>
</dbReference>
<protein>
    <submittedName>
        <fullName evidence="3">Condensation domain protein</fullName>
    </submittedName>
</protein>
<dbReference type="InterPro" id="IPR001242">
    <property type="entry name" value="Condensation_dom"/>
</dbReference>
<sequence>MNYSSRPTGLMRPLGSIEHMFWLKDQHMPYHFAVCAEIEGPTTVDEWRAAFDMVQQRHPNFSVKIELDKDGRPCFRRVAGARIPLRIVASSDMRWEREMEWELATRFDLQQAPLVRAVILHQPHRSAVILSSHHSIADTKSLVFAIRDALRALSGEVLDPLPPIGPLDDLLAPLEWTTRDRAPNQEPDPAPADRQDVYRAPDGSFPRVQSLRLTQALTGELRRRSRVEATTVHAALVVAAVEAARLLSSELREGTINVCSAIDARTMIGADEEVALLSGGGMTSLEPQTHAFWETARLTKRSIALLQTHEAMSRMIEEIGQALSHQPDKSGVADLMADFNFEINISNLGALPIETRFGDLTFRALWGPSILAGFKGEQEIGVATMNGSLSLLHASYKPLPSFLRRMEELLISACL</sequence>
<dbReference type="RefSeq" id="WP_012592847.1">
    <property type="nucleotide sequence ID" value="NC_011666.1"/>
</dbReference>
<dbReference type="HOGENOM" id="CLU_048554_1_0_5"/>